<gene>
    <name evidence="3" type="ORF">AMETH_1212</name>
</gene>
<dbReference type="Proteomes" id="UP000062973">
    <property type="component" value="Chromosome"/>
</dbReference>
<accession>A0A076MKP2</accession>
<dbReference type="Pfam" id="PF02470">
    <property type="entry name" value="MlaD"/>
    <property type="match status" value="1"/>
</dbReference>
<evidence type="ECO:0000313" key="4">
    <source>
        <dbReference type="Proteomes" id="UP000062973"/>
    </source>
</evidence>
<feature type="domain" description="Mce/MlaD" evidence="2">
    <location>
        <begin position="45"/>
        <end position="119"/>
    </location>
</feature>
<keyword evidence="1" id="KW-1133">Transmembrane helix</keyword>
<dbReference type="eggNOG" id="COG1463">
    <property type="taxonomic scope" value="Bacteria"/>
</dbReference>
<feature type="transmembrane region" description="Helical" evidence="1">
    <location>
        <begin position="12"/>
        <end position="31"/>
    </location>
</feature>
<dbReference type="STRING" id="1068978.AMETH_1212"/>
<dbReference type="KEGG" id="amq:AMETH_1212"/>
<dbReference type="HOGENOM" id="CLU_651583_0_0_11"/>
<keyword evidence="4" id="KW-1185">Reference proteome</keyword>
<proteinExistence type="predicted"/>
<dbReference type="OrthoDB" id="5241393at2"/>
<reference evidence="3 4" key="1">
    <citation type="submission" date="2014-07" db="EMBL/GenBank/DDBJ databases">
        <title>Whole Genome Sequence of the Amycolatopsis methanolica 239.</title>
        <authorList>
            <person name="Tang B."/>
        </authorList>
    </citation>
    <scope>NUCLEOTIDE SEQUENCE [LARGE SCALE GENOMIC DNA]</scope>
    <source>
        <strain evidence="3 4">239</strain>
    </source>
</reference>
<dbReference type="PANTHER" id="PTHR33371:SF4">
    <property type="entry name" value="INTERMEMBRANE PHOSPHOLIPID TRANSPORT SYSTEM BINDING PROTEIN MLAD"/>
    <property type="match status" value="1"/>
</dbReference>
<protein>
    <submittedName>
        <fullName evidence="3">Mammalian cell entry related domain protein</fullName>
    </submittedName>
</protein>
<evidence type="ECO:0000256" key="1">
    <source>
        <dbReference type="SAM" id="Phobius"/>
    </source>
</evidence>
<dbReference type="AlphaFoldDB" id="A0A076MKP2"/>
<keyword evidence="1" id="KW-0812">Transmembrane</keyword>
<keyword evidence="1" id="KW-0472">Membrane</keyword>
<dbReference type="InterPro" id="IPR003399">
    <property type="entry name" value="Mce/MlaD"/>
</dbReference>
<organism evidence="3 4">
    <name type="scientific">Amycolatopsis methanolica 239</name>
    <dbReference type="NCBI Taxonomy" id="1068978"/>
    <lineage>
        <taxon>Bacteria</taxon>
        <taxon>Bacillati</taxon>
        <taxon>Actinomycetota</taxon>
        <taxon>Actinomycetes</taxon>
        <taxon>Pseudonocardiales</taxon>
        <taxon>Pseudonocardiaceae</taxon>
        <taxon>Amycolatopsis</taxon>
        <taxon>Amycolatopsis methanolica group</taxon>
    </lineage>
</organism>
<evidence type="ECO:0000259" key="2">
    <source>
        <dbReference type="Pfam" id="PF02470"/>
    </source>
</evidence>
<evidence type="ECO:0000313" key="3">
    <source>
        <dbReference type="EMBL" id="AIJ21304.1"/>
    </source>
</evidence>
<sequence>MPGPVHRDHARSFLIGIVAVVVIGAIAWVGATVQVGGELPAKAYTYVRAAFADVGTLTPRQEVEENGGRIGQVDRVDYHDGLAIVTMRLDGNRAVYRDATASIANASALGRKRVELDPGTPGAGPLGGTVIAQSHTRSSTSLDDVFAPFDAPTRSALQSSLNQLAGGVAGHSQDLHDLLTVAPELLNDFGTTTGALASRDANLPHLLDSADRLTGRFDGHEAQLRGLLSEMDATLRAVGVDGARPLAETVTGLPATLRQARESLRSLDQPLADVRTAVTTVAPGARALGASTEDLRGLFREAVGPLRKVPGVGGQALPAVDELKHTFADARPMVPRIAETVTQANVFLTQLAPYSTDIGRFFSEHDLLSGSFTPDQHFFSATLAIPSLYNVSLPDPTAKRIPYPAPGGGAWRDNPATGGTR</sequence>
<dbReference type="EMBL" id="CP009110">
    <property type="protein sequence ID" value="AIJ21304.1"/>
    <property type="molecule type" value="Genomic_DNA"/>
</dbReference>
<dbReference type="PATRIC" id="fig|1068978.7.peg.1277"/>
<name>A0A076MKP2_AMYME</name>
<dbReference type="InterPro" id="IPR052336">
    <property type="entry name" value="MlaD_Phospholipid_Transporter"/>
</dbReference>
<dbReference type="PANTHER" id="PTHR33371">
    <property type="entry name" value="INTERMEMBRANE PHOSPHOLIPID TRANSPORT SYSTEM BINDING PROTEIN MLAD-RELATED"/>
    <property type="match status" value="1"/>
</dbReference>